<dbReference type="STRING" id="700015.Corgl_1488"/>
<dbReference type="eggNOG" id="COG0016">
    <property type="taxonomic scope" value="Bacteria"/>
</dbReference>
<evidence type="ECO:0000256" key="7">
    <source>
        <dbReference type="ARBA" id="ARBA00022741"/>
    </source>
</evidence>
<feature type="binding site" evidence="13">
    <location>
        <position position="273"/>
    </location>
    <ligand>
        <name>Mg(2+)</name>
        <dbReference type="ChEBI" id="CHEBI:18420"/>
        <note>shared with beta subunit</note>
    </ligand>
</feature>
<dbReference type="Pfam" id="PF02912">
    <property type="entry name" value="Phe_tRNA-synt_N"/>
    <property type="match status" value="1"/>
</dbReference>
<dbReference type="Gene3D" id="3.30.930.10">
    <property type="entry name" value="Bira Bifunctional Protein, Domain 2"/>
    <property type="match status" value="1"/>
</dbReference>
<dbReference type="Pfam" id="PF01409">
    <property type="entry name" value="tRNA-synt_2d"/>
    <property type="match status" value="1"/>
</dbReference>
<dbReference type="Proteomes" id="UP000006851">
    <property type="component" value="Chromosome"/>
</dbReference>
<evidence type="ECO:0000256" key="2">
    <source>
        <dbReference type="ARBA" id="ARBA00010207"/>
    </source>
</evidence>
<evidence type="ECO:0000256" key="6">
    <source>
        <dbReference type="ARBA" id="ARBA00022723"/>
    </source>
</evidence>
<evidence type="ECO:0000256" key="13">
    <source>
        <dbReference type="HAMAP-Rule" id="MF_00281"/>
    </source>
</evidence>
<dbReference type="HOGENOM" id="CLU_025086_0_1_11"/>
<dbReference type="RefSeq" id="WP_013709329.1">
    <property type="nucleotide sequence ID" value="NC_015389.1"/>
</dbReference>
<dbReference type="GO" id="GO:0005524">
    <property type="term" value="F:ATP binding"/>
    <property type="evidence" value="ECO:0007669"/>
    <property type="project" value="UniProtKB-UniRule"/>
</dbReference>
<dbReference type="GO" id="GO:0000287">
    <property type="term" value="F:magnesium ion binding"/>
    <property type="evidence" value="ECO:0007669"/>
    <property type="project" value="UniProtKB-UniRule"/>
</dbReference>
<evidence type="ECO:0000256" key="8">
    <source>
        <dbReference type="ARBA" id="ARBA00022840"/>
    </source>
</evidence>
<comment type="cofactor">
    <cofactor evidence="13">
        <name>Mg(2+)</name>
        <dbReference type="ChEBI" id="CHEBI:18420"/>
    </cofactor>
    <text evidence="13">Binds 2 magnesium ions per tetramer.</text>
</comment>
<dbReference type="PROSITE" id="PS50862">
    <property type="entry name" value="AA_TRNA_LIGASE_II"/>
    <property type="match status" value="1"/>
</dbReference>
<evidence type="ECO:0000313" key="16">
    <source>
        <dbReference type="Proteomes" id="UP000006851"/>
    </source>
</evidence>
<dbReference type="InterPro" id="IPR004188">
    <property type="entry name" value="Phe-tRNA_ligase_II_N"/>
</dbReference>
<organism evidence="15 16">
    <name type="scientific">Coriobacterium glomerans (strain ATCC 49209 / DSM 20642 / JCM 10262 / PW2)</name>
    <dbReference type="NCBI Taxonomy" id="700015"/>
    <lineage>
        <taxon>Bacteria</taxon>
        <taxon>Bacillati</taxon>
        <taxon>Actinomycetota</taxon>
        <taxon>Coriobacteriia</taxon>
        <taxon>Coriobacteriales</taxon>
        <taxon>Coriobacteriaceae</taxon>
        <taxon>Coriobacterium</taxon>
    </lineage>
</organism>
<comment type="subcellular location">
    <subcellularLocation>
        <location evidence="1 13">Cytoplasm</location>
    </subcellularLocation>
</comment>
<keyword evidence="16" id="KW-1185">Reference proteome</keyword>
<dbReference type="PANTHER" id="PTHR11538:SF41">
    <property type="entry name" value="PHENYLALANINE--TRNA LIGASE, MITOCHONDRIAL"/>
    <property type="match status" value="1"/>
</dbReference>
<accession>F2N8Y7</accession>
<evidence type="ECO:0000256" key="9">
    <source>
        <dbReference type="ARBA" id="ARBA00022842"/>
    </source>
</evidence>
<dbReference type="CDD" id="cd00496">
    <property type="entry name" value="PheRS_alpha_core"/>
    <property type="match status" value="1"/>
</dbReference>
<dbReference type="InterPro" id="IPR022911">
    <property type="entry name" value="Phe_tRNA_ligase_alpha1_bac"/>
</dbReference>
<dbReference type="InterPro" id="IPR006195">
    <property type="entry name" value="aa-tRNA-synth_II"/>
</dbReference>
<evidence type="ECO:0000256" key="1">
    <source>
        <dbReference type="ARBA" id="ARBA00004496"/>
    </source>
</evidence>
<evidence type="ECO:0000256" key="10">
    <source>
        <dbReference type="ARBA" id="ARBA00022917"/>
    </source>
</evidence>
<name>F2N8Y7_CORGP</name>
<keyword evidence="4 13" id="KW-0963">Cytoplasm</keyword>
<keyword evidence="5 13" id="KW-0436">Ligase</keyword>
<comment type="similarity">
    <text evidence="2 13">Belongs to the class-II aminoacyl-tRNA synthetase family. Phe-tRNA synthetase alpha subunit type 1 subfamily.</text>
</comment>
<evidence type="ECO:0000259" key="14">
    <source>
        <dbReference type="PROSITE" id="PS50862"/>
    </source>
</evidence>
<reference evidence="16" key="1">
    <citation type="journal article" date="2013" name="Stand. Genomic Sci.">
        <title>Complete genome sequence of Coriobacterium glomerans type strain (PW2(T)) from the midgut of Pyrrhocoris apterus L. (red soldier bug).</title>
        <authorList>
            <person name="Stackebrandt E."/>
            <person name="Zeytun A."/>
            <person name="Lapidus A."/>
            <person name="Nolan M."/>
            <person name="Lucas S."/>
            <person name="Hammon N."/>
            <person name="Deshpande S."/>
            <person name="Cheng J.F."/>
            <person name="Tapia R."/>
            <person name="Goodwin L.A."/>
            <person name="Pitluck S."/>
            <person name="Liolios K."/>
            <person name="Pagani I."/>
            <person name="Ivanova N."/>
            <person name="Mavromatis K."/>
            <person name="Mikhailova N."/>
            <person name="Huntemann M."/>
            <person name="Pati A."/>
            <person name="Chen A."/>
            <person name="Palaniappan K."/>
            <person name="Chang Y.J."/>
            <person name="Land M."/>
            <person name="Hauser L."/>
            <person name="Rohde M."/>
            <person name="Pukall R."/>
            <person name="Goker M."/>
            <person name="Detter J.C."/>
            <person name="Woyke T."/>
            <person name="Bristow J."/>
            <person name="Eisen J.A."/>
            <person name="Markowitz V."/>
            <person name="Hugenholtz P."/>
            <person name="Kyrpides N.C."/>
            <person name="Klenk H.P."/>
        </authorList>
    </citation>
    <scope>NUCLEOTIDE SEQUENCE</scope>
    <source>
        <strain evidence="16">ATCC 49209 / DSM 20642 / JCM 10262 / PW2</strain>
    </source>
</reference>
<evidence type="ECO:0000256" key="3">
    <source>
        <dbReference type="ARBA" id="ARBA00011209"/>
    </source>
</evidence>
<dbReference type="GO" id="GO:0005737">
    <property type="term" value="C:cytoplasm"/>
    <property type="evidence" value="ECO:0007669"/>
    <property type="project" value="UniProtKB-SubCell"/>
</dbReference>
<dbReference type="FunFam" id="3.30.930.10:FF:000003">
    <property type="entry name" value="Phenylalanine--tRNA ligase alpha subunit"/>
    <property type="match status" value="1"/>
</dbReference>
<dbReference type="HAMAP" id="MF_00281">
    <property type="entry name" value="Phe_tRNA_synth_alpha1"/>
    <property type="match status" value="1"/>
</dbReference>
<dbReference type="SUPFAM" id="SSF55681">
    <property type="entry name" value="Class II aaRS and biotin synthetases"/>
    <property type="match status" value="1"/>
</dbReference>
<evidence type="ECO:0000313" key="15">
    <source>
        <dbReference type="EMBL" id="AEB07587.1"/>
    </source>
</evidence>
<comment type="catalytic activity">
    <reaction evidence="12 13">
        <text>tRNA(Phe) + L-phenylalanine + ATP = L-phenylalanyl-tRNA(Phe) + AMP + diphosphate + H(+)</text>
        <dbReference type="Rhea" id="RHEA:19413"/>
        <dbReference type="Rhea" id="RHEA-COMP:9668"/>
        <dbReference type="Rhea" id="RHEA-COMP:9699"/>
        <dbReference type="ChEBI" id="CHEBI:15378"/>
        <dbReference type="ChEBI" id="CHEBI:30616"/>
        <dbReference type="ChEBI" id="CHEBI:33019"/>
        <dbReference type="ChEBI" id="CHEBI:58095"/>
        <dbReference type="ChEBI" id="CHEBI:78442"/>
        <dbReference type="ChEBI" id="CHEBI:78531"/>
        <dbReference type="ChEBI" id="CHEBI:456215"/>
        <dbReference type="EC" id="6.1.1.20"/>
    </reaction>
</comment>
<dbReference type="EMBL" id="CP002628">
    <property type="protein sequence ID" value="AEB07587.1"/>
    <property type="molecule type" value="Genomic_DNA"/>
</dbReference>
<dbReference type="NCBIfam" id="TIGR00468">
    <property type="entry name" value="pheS"/>
    <property type="match status" value="1"/>
</dbReference>
<evidence type="ECO:0000256" key="12">
    <source>
        <dbReference type="ARBA" id="ARBA00049255"/>
    </source>
</evidence>
<proteinExistence type="inferred from homology"/>
<dbReference type="InterPro" id="IPR045864">
    <property type="entry name" value="aa-tRNA-synth_II/BPL/LPL"/>
</dbReference>
<sequence>MGLIEDLEGLEQRARQMVEDASDAEALSAARVALLGRKGEITAIMHLMGTIDASERPAVGKRANEVRSAVEAMIERRAAQMKREALAATVEREAVDITLPGARPRIGHRHLITQIVEEIEDLFCALGYTVEHGTEVETSYYNFTALNAPMDHPSRSARDTFYIQDQAPGTVEHAERHAHGESDILLRTQTSGVQIHTMETQRPPIYMISSGTVFRPDTIDACHLPQFTQIEGLVVDRGISFADLKGTLDHFARTMFGSDRRVRYRPHFFPFTEPSTEMDVSCNVCAGEGCAFCKHTGWIEIFGCGMVDPNVLINCGVDPEEYSGFAFGIGAERVAALRFDVPGLRPFVTGDMRFLEQF</sequence>
<gene>
    <name evidence="13" type="primary">pheS</name>
    <name evidence="15" type="ordered locus">Corgl_1488</name>
</gene>
<dbReference type="GO" id="GO:0000049">
    <property type="term" value="F:tRNA binding"/>
    <property type="evidence" value="ECO:0007669"/>
    <property type="project" value="InterPro"/>
</dbReference>
<keyword evidence="11 13" id="KW-0030">Aminoacyl-tRNA synthetase</keyword>
<protein>
    <recommendedName>
        <fullName evidence="13">Phenylalanine--tRNA ligase alpha subunit</fullName>
        <ecNumber evidence="13">6.1.1.20</ecNumber>
    </recommendedName>
    <alternativeName>
        <fullName evidence="13">Phenylalanyl-tRNA synthetase alpha subunit</fullName>
        <shortName evidence="13">PheRS</shortName>
    </alternativeName>
</protein>
<dbReference type="PANTHER" id="PTHR11538">
    <property type="entry name" value="PHENYLALANYL-TRNA SYNTHETASE"/>
    <property type="match status" value="1"/>
</dbReference>
<keyword evidence="9 13" id="KW-0460">Magnesium</keyword>
<feature type="domain" description="Aminoacyl-transfer RNA synthetases class-II family profile" evidence="14">
    <location>
        <begin position="111"/>
        <end position="346"/>
    </location>
</feature>
<dbReference type="GO" id="GO:0006432">
    <property type="term" value="P:phenylalanyl-tRNA aminoacylation"/>
    <property type="evidence" value="ECO:0007669"/>
    <property type="project" value="UniProtKB-UniRule"/>
</dbReference>
<keyword evidence="10 13" id="KW-0648">Protein biosynthesis</keyword>
<dbReference type="EC" id="6.1.1.20" evidence="13"/>
<keyword evidence="6 13" id="KW-0479">Metal-binding</keyword>
<dbReference type="InterPro" id="IPR004529">
    <property type="entry name" value="Phe-tRNA-synth_IIc_asu"/>
</dbReference>
<dbReference type="SUPFAM" id="SSF46589">
    <property type="entry name" value="tRNA-binding arm"/>
    <property type="match status" value="1"/>
</dbReference>
<comment type="subunit">
    <text evidence="3 13">Tetramer of two alpha and two beta subunits.</text>
</comment>
<dbReference type="OrthoDB" id="9800719at2"/>
<dbReference type="InterPro" id="IPR010978">
    <property type="entry name" value="tRNA-bd_arm"/>
</dbReference>
<dbReference type="InterPro" id="IPR002319">
    <property type="entry name" value="Phenylalanyl-tRNA_Synthase"/>
</dbReference>
<dbReference type="AlphaFoldDB" id="F2N8Y7"/>
<dbReference type="GO" id="GO:0004826">
    <property type="term" value="F:phenylalanine-tRNA ligase activity"/>
    <property type="evidence" value="ECO:0007669"/>
    <property type="project" value="UniProtKB-UniRule"/>
</dbReference>
<dbReference type="KEGG" id="cgo:Corgl_1488"/>
<keyword evidence="8 13" id="KW-0067">ATP-binding</keyword>
<evidence type="ECO:0000256" key="5">
    <source>
        <dbReference type="ARBA" id="ARBA00022598"/>
    </source>
</evidence>
<keyword evidence="7 13" id="KW-0547">Nucleotide-binding</keyword>
<evidence type="ECO:0000256" key="4">
    <source>
        <dbReference type="ARBA" id="ARBA00022490"/>
    </source>
</evidence>
<evidence type="ECO:0000256" key="11">
    <source>
        <dbReference type="ARBA" id="ARBA00023146"/>
    </source>
</evidence>